<evidence type="ECO:0000256" key="4">
    <source>
        <dbReference type="SAM" id="MobiDB-lite"/>
    </source>
</evidence>
<dbReference type="SMART" id="SM00344">
    <property type="entry name" value="HTH_ASNC"/>
    <property type="match status" value="1"/>
</dbReference>
<feature type="domain" description="HTH asnC-type" evidence="6">
    <location>
        <begin position="109"/>
        <end position="146"/>
    </location>
</feature>
<feature type="domain" description="Transcription regulator AsnC/Lrp ligand binding" evidence="5">
    <location>
        <begin position="174"/>
        <end position="238"/>
    </location>
</feature>
<dbReference type="InterPro" id="IPR036390">
    <property type="entry name" value="WH_DNA-bd_sf"/>
</dbReference>
<comment type="caution">
    <text evidence="7">The sequence shown here is derived from an EMBL/GenBank/DDBJ whole genome shotgun (WGS) entry which is preliminary data.</text>
</comment>
<feature type="region of interest" description="Disordered" evidence="4">
    <location>
        <begin position="89"/>
        <end position="109"/>
    </location>
</feature>
<dbReference type="Gene3D" id="1.10.10.10">
    <property type="entry name" value="Winged helix-like DNA-binding domain superfamily/Winged helix DNA-binding domain"/>
    <property type="match status" value="1"/>
</dbReference>
<keyword evidence="8" id="KW-1185">Reference proteome</keyword>
<organism evidence="7 8">
    <name type="scientific">Streptomyces xanthochromogenes</name>
    <dbReference type="NCBI Taxonomy" id="67384"/>
    <lineage>
        <taxon>Bacteria</taxon>
        <taxon>Bacillati</taxon>
        <taxon>Actinomycetota</taxon>
        <taxon>Actinomycetes</taxon>
        <taxon>Kitasatosporales</taxon>
        <taxon>Streptomycetaceae</taxon>
        <taxon>Streptomyces</taxon>
    </lineage>
</organism>
<evidence type="ECO:0000256" key="1">
    <source>
        <dbReference type="ARBA" id="ARBA00023015"/>
    </source>
</evidence>
<dbReference type="SUPFAM" id="SSF54909">
    <property type="entry name" value="Dimeric alpha+beta barrel"/>
    <property type="match status" value="1"/>
</dbReference>
<evidence type="ECO:0008006" key="9">
    <source>
        <dbReference type="Google" id="ProtNLM"/>
    </source>
</evidence>
<evidence type="ECO:0000256" key="2">
    <source>
        <dbReference type="ARBA" id="ARBA00023125"/>
    </source>
</evidence>
<keyword evidence="3" id="KW-0804">Transcription</keyword>
<protein>
    <recommendedName>
        <fullName evidence="9">AsnC family transcriptional regulator</fullName>
    </recommendedName>
</protein>
<evidence type="ECO:0000256" key="3">
    <source>
        <dbReference type="ARBA" id="ARBA00023163"/>
    </source>
</evidence>
<reference evidence="8" key="1">
    <citation type="journal article" date="2019" name="Int. J. Syst. Evol. Microbiol.">
        <title>The Global Catalogue of Microorganisms (GCM) 10K type strain sequencing project: providing services to taxonomists for standard genome sequencing and annotation.</title>
        <authorList>
            <consortium name="The Broad Institute Genomics Platform"/>
            <consortium name="The Broad Institute Genome Sequencing Center for Infectious Disease"/>
            <person name="Wu L."/>
            <person name="Ma J."/>
        </authorList>
    </citation>
    <scope>NUCLEOTIDE SEQUENCE [LARGE SCALE GENOMIC DNA]</scope>
    <source>
        <strain evidence="8">JCM 4594</strain>
    </source>
</reference>
<dbReference type="Pfam" id="PF01037">
    <property type="entry name" value="AsnC_trans_reg"/>
    <property type="match status" value="1"/>
</dbReference>
<evidence type="ECO:0000313" key="8">
    <source>
        <dbReference type="Proteomes" id="UP000600946"/>
    </source>
</evidence>
<keyword evidence="1" id="KW-0805">Transcription regulation</keyword>
<evidence type="ECO:0000313" key="7">
    <source>
        <dbReference type="EMBL" id="GGY13029.1"/>
    </source>
</evidence>
<dbReference type="InterPro" id="IPR019887">
    <property type="entry name" value="Tscrpt_reg_AsnC/Lrp_C"/>
</dbReference>
<dbReference type="EMBL" id="BMUU01000001">
    <property type="protein sequence ID" value="GGY13029.1"/>
    <property type="molecule type" value="Genomic_DNA"/>
</dbReference>
<keyword evidence="2" id="KW-0238">DNA-binding</keyword>
<dbReference type="Pfam" id="PF13404">
    <property type="entry name" value="HTH_AsnC-type"/>
    <property type="match status" value="1"/>
</dbReference>
<dbReference type="SUPFAM" id="SSF46785">
    <property type="entry name" value="Winged helix' DNA-binding domain"/>
    <property type="match status" value="1"/>
</dbReference>
<evidence type="ECO:0000259" key="5">
    <source>
        <dbReference type="Pfam" id="PF01037"/>
    </source>
</evidence>
<gene>
    <name evidence="7" type="ORF">GCM10010326_00210</name>
</gene>
<dbReference type="InterPro" id="IPR019888">
    <property type="entry name" value="Tscrpt_reg_AsnC-like"/>
</dbReference>
<dbReference type="InterPro" id="IPR000485">
    <property type="entry name" value="AsnC-type_HTH_dom"/>
</dbReference>
<dbReference type="InterPro" id="IPR011008">
    <property type="entry name" value="Dimeric_a/b-barrel"/>
</dbReference>
<accession>A0ABQ2ZF49</accession>
<proteinExistence type="predicted"/>
<dbReference type="PANTHER" id="PTHR30154">
    <property type="entry name" value="LEUCINE-RESPONSIVE REGULATORY PROTEIN"/>
    <property type="match status" value="1"/>
</dbReference>
<evidence type="ECO:0000259" key="6">
    <source>
        <dbReference type="Pfam" id="PF13404"/>
    </source>
</evidence>
<dbReference type="InterPro" id="IPR036388">
    <property type="entry name" value="WH-like_DNA-bd_sf"/>
</dbReference>
<dbReference type="PANTHER" id="PTHR30154:SF34">
    <property type="entry name" value="TRANSCRIPTIONAL REGULATOR AZLB"/>
    <property type="match status" value="1"/>
</dbReference>
<dbReference type="Proteomes" id="UP000600946">
    <property type="component" value="Unassembled WGS sequence"/>
</dbReference>
<name>A0ABQ2ZF49_9ACTN</name>
<sequence>MVLRIKVLRGKLDTITAALAARSDIPYIDMSAGGDEITAVLSAAAGHHSRLVFRQLPATSAITSVSAQTVLHVYADATDWRLDALTETERRELTPDTAPSGPLAGPSPLDRDLADLLRDDARITAAALAARTGHPESTVRRRLAALLRGRALLTHVAVDPRRLERDVDANLYLQVPPAHLDAAGRALAAHRAVHGVVALTGPANLSAAVWLSDLEALHGFITQDLAPLSVTAIETVLVGHAVKRPGSTVA</sequence>
<dbReference type="Gene3D" id="3.30.70.920">
    <property type="match status" value="1"/>
</dbReference>